<gene>
    <name evidence="2" type="ORF">FOXYS1_4</name>
</gene>
<feature type="region of interest" description="Disordered" evidence="1">
    <location>
        <begin position="371"/>
        <end position="437"/>
    </location>
</feature>
<organism evidence="2 3">
    <name type="scientific">Fusarium oxysporum</name>
    <name type="common">Fusarium vascular wilt</name>
    <dbReference type="NCBI Taxonomy" id="5507"/>
    <lineage>
        <taxon>Eukaryota</taxon>
        <taxon>Fungi</taxon>
        <taxon>Dikarya</taxon>
        <taxon>Ascomycota</taxon>
        <taxon>Pezizomycotina</taxon>
        <taxon>Sordariomycetes</taxon>
        <taxon>Hypocreomycetidae</taxon>
        <taxon>Hypocreales</taxon>
        <taxon>Nectriaceae</taxon>
        <taxon>Fusarium</taxon>
        <taxon>Fusarium oxysporum species complex</taxon>
    </lineage>
</organism>
<dbReference type="AlphaFoldDB" id="A0A8H5APN8"/>
<dbReference type="Proteomes" id="UP000558688">
    <property type="component" value="Unassembled WGS sequence"/>
</dbReference>
<evidence type="ECO:0000313" key="3">
    <source>
        <dbReference type="Proteomes" id="UP000558688"/>
    </source>
</evidence>
<sequence length="437" mass="49321">MALQQTSDDIRDRYDITDHYKAEIASHILELQPPTDCEGTTGLDALVVVLRRIYSASMLGPTGLAKKDWYQKCEQENPIIKHAWHVMGDSMEERAAAGKARADLISLLSSQMNAGVASFKELCTSSLMNRTIWSQLEFSILWPILRSPSMEIVHQDPDVRATESLVVLDREQFPGKTLQEAINGTFGVREEGSGHLIYRPNRPFIIRVLLRTKGNCKENRVEFNDIRHFLLPQWGQEINDQGERLFESDPQPYTIIAVVKMRSDPAVVAEAFPDQSPGPEVVTDAVRIYSFNGPNIIPTYEDVTLMSPYWSVGDLREHSLEYMLFYTRRPGQLRDDLSGVPEHAPARSMNFEAWKLIGEALDPQLAELKEHDESPADGGRQAEVQDVGEVVPQSSQPRIPTGPKAMMARQQTAGQSLKRQRGPQLPSQEQMFKKRNL</sequence>
<reference evidence="2" key="1">
    <citation type="submission" date="2020-02" db="EMBL/GenBank/DDBJ databases">
        <title>Identification and distribution of gene clusters putatively required for synthesis of sphingolipid metabolism inhibitors in phylogenetically diverse species of the filamentous fungus Fusarium.</title>
        <authorList>
            <person name="Kim H.-S."/>
            <person name="Busman M."/>
            <person name="Brown D.W."/>
            <person name="Divon H."/>
            <person name="Uhlig S."/>
            <person name="Proctor R.H."/>
        </authorList>
    </citation>
    <scope>NUCLEOTIDE SEQUENCE [LARGE SCALE GENOMIC DNA]</scope>
    <source>
        <strain evidence="2">NRRL 39464</strain>
    </source>
</reference>
<protein>
    <submittedName>
        <fullName evidence="2">Uncharacterized protein</fullName>
    </submittedName>
</protein>
<comment type="caution">
    <text evidence="2">The sequence shown here is derived from an EMBL/GenBank/DDBJ whole genome shotgun (WGS) entry which is preliminary data.</text>
</comment>
<dbReference type="EMBL" id="JAAFOW010000002">
    <property type="protein sequence ID" value="KAF5269080.1"/>
    <property type="molecule type" value="Genomic_DNA"/>
</dbReference>
<accession>A0A8H5APN8</accession>
<name>A0A8H5APN8_FUSOX</name>
<evidence type="ECO:0000256" key="1">
    <source>
        <dbReference type="SAM" id="MobiDB-lite"/>
    </source>
</evidence>
<proteinExistence type="predicted"/>
<evidence type="ECO:0000313" key="2">
    <source>
        <dbReference type="EMBL" id="KAF5269080.1"/>
    </source>
</evidence>